<dbReference type="AlphaFoldDB" id="A0A1I3S6Z4"/>
<protein>
    <recommendedName>
        <fullName evidence="3">Addiction module antidote protein</fullName>
    </recommendedName>
</protein>
<accession>A0A1I3S6Z4</accession>
<evidence type="ECO:0008006" key="3">
    <source>
        <dbReference type="Google" id="ProtNLM"/>
    </source>
</evidence>
<gene>
    <name evidence="1" type="ORF">SAMN04488082_10417</name>
</gene>
<proteinExistence type="predicted"/>
<dbReference type="RefSeq" id="WP_092373150.1">
    <property type="nucleotide sequence ID" value="NZ_FORX01000004.1"/>
</dbReference>
<keyword evidence="2" id="KW-1185">Reference proteome</keyword>
<name>A0A1I3S6Z4_9BACT</name>
<reference evidence="2" key="1">
    <citation type="submission" date="2016-10" db="EMBL/GenBank/DDBJ databases">
        <authorList>
            <person name="Varghese N."/>
            <person name="Submissions S."/>
        </authorList>
    </citation>
    <scope>NUCLEOTIDE SEQUENCE [LARGE SCALE GENOMIC DNA]</scope>
    <source>
        <strain evidence="2">DSM 5918</strain>
    </source>
</reference>
<organism evidence="1 2">
    <name type="scientific">Desulfomicrobium apsheronum</name>
    <dbReference type="NCBI Taxonomy" id="52560"/>
    <lineage>
        <taxon>Bacteria</taxon>
        <taxon>Pseudomonadati</taxon>
        <taxon>Thermodesulfobacteriota</taxon>
        <taxon>Desulfovibrionia</taxon>
        <taxon>Desulfovibrionales</taxon>
        <taxon>Desulfomicrobiaceae</taxon>
        <taxon>Desulfomicrobium</taxon>
    </lineage>
</organism>
<dbReference type="OrthoDB" id="9798416at2"/>
<dbReference type="STRING" id="52560.SAMN04488082_10417"/>
<dbReference type="EMBL" id="FORX01000004">
    <property type="protein sequence ID" value="SFJ53379.1"/>
    <property type="molecule type" value="Genomic_DNA"/>
</dbReference>
<sequence>MRATKPFDEVAIRMYREDPALAAGMLNACLEDGDTEGFLLALRHVSNAVELEARHTDEALRGVLGHLGSKE</sequence>
<dbReference type="Proteomes" id="UP000198635">
    <property type="component" value="Unassembled WGS sequence"/>
</dbReference>
<evidence type="ECO:0000313" key="1">
    <source>
        <dbReference type="EMBL" id="SFJ53379.1"/>
    </source>
</evidence>
<evidence type="ECO:0000313" key="2">
    <source>
        <dbReference type="Proteomes" id="UP000198635"/>
    </source>
</evidence>